<evidence type="ECO:0000259" key="6">
    <source>
        <dbReference type="SMART" id="SM01155"/>
    </source>
</evidence>
<dbReference type="EMBL" id="JBBPEH010000003">
    <property type="protein sequence ID" value="KAK7541127.1"/>
    <property type="molecule type" value="Genomic_DNA"/>
</dbReference>
<keyword evidence="8" id="KW-1185">Reference proteome</keyword>
<reference evidence="7 8" key="1">
    <citation type="submission" date="2024-04" db="EMBL/GenBank/DDBJ databases">
        <title>Phyllosticta paracitricarpa is synonymous to the EU quarantine fungus P. citricarpa based on phylogenomic analyses.</title>
        <authorList>
            <consortium name="Lawrence Berkeley National Laboratory"/>
            <person name="Van ingen-buijs V.A."/>
            <person name="Van westerhoven A.C."/>
            <person name="Haridas S."/>
            <person name="Skiadas P."/>
            <person name="Martin F."/>
            <person name="Groenewald J.Z."/>
            <person name="Crous P.W."/>
            <person name="Seidl M.F."/>
        </authorList>
    </citation>
    <scope>NUCLEOTIDE SEQUENCE [LARGE SCALE GENOMIC DNA]</scope>
    <source>
        <strain evidence="7 8">CPC 17464</strain>
    </source>
</reference>
<evidence type="ECO:0000313" key="8">
    <source>
        <dbReference type="Proteomes" id="UP001360953"/>
    </source>
</evidence>
<feature type="region of interest" description="Disordered" evidence="5">
    <location>
        <begin position="1"/>
        <end position="26"/>
    </location>
</feature>
<comment type="caution">
    <text evidence="7">The sequence shown here is derived from an EMBL/GenBank/DDBJ whole genome shotgun (WGS) entry which is preliminary data.</text>
</comment>
<feature type="domain" description="Ribosomal protein mS38 C-terminal" evidence="6">
    <location>
        <begin position="327"/>
        <end position="360"/>
    </location>
</feature>
<dbReference type="SMART" id="SM01155">
    <property type="entry name" value="DUF1713"/>
    <property type="match status" value="1"/>
</dbReference>
<proteinExistence type="inferred from homology"/>
<evidence type="ECO:0000256" key="2">
    <source>
        <dbReference type="ARBA" id="ARBA00023128"/>
    </source>
</evidence>
<dbReference type="RefSeq" id="XP_066658058.1">
    <property type="nucleotide sequence ID" value="XM_066798021.1"/>
</dbReference>
<evidence type="ECO:0000256" key="1">
    <source>
        <dbReference type="ARBA" id="ARBA00004173"/>
    </source>
</evidence>
<feature type="region of interest" description="Disordered" evidence="5">
    <location>
        <begin position="203"/>
        <end position="246"/>
    </location>
</feature>
<feature type="compositionally biased region" description="Low complexity" evidence="5">
    <location>
        <begin position="7"/>
        <end position="26"/>
    </location>
</feature>
<evidence type="ECO:0000256" key="5">
    <source>
        <dbReference type="SAM" id="MobiDB-lite"/>
    </source>
</evidence>
<dbReference type="PANTHER" id="PTHR32035">
    <property type="entry name" value="AURORA KINASE A-INTERACTING PROTEIN"/>
    <property type="match status" value="1"/>
</dbReference>
<organism evidence="7 8">
    <name type="scientific">Phyllosticta citribraziliensis</name>
    <dbReference type="NCBI Taxonomy" id="989973"/>
    <lineage>
        <taxon>Eukaryota</taxon>
        <taxon>Fungi</taxon>
        <taxon>Dikarya</taxon>
        <taxon>Ascomycota</taxon>
        <taxon>Pezizomycotina</taxon>
        <taxon>Dothideomycetes</taxon>
        <taxon>Dothideomycetes incertae sedis</taxon>
        <taxon>Botryosphaeriales</taxon>
        <taxon>Phyllostictaceae</taxon>
        <taxon>Phyllosticta</taxon>
    </lineage>
</organism>
<keyword evidence="2" id="KW-0496">Mitochondrion</keyword>
<dbReference type="Pfam" id="PF08213">
    <property type="entry name" value="COX24_C"/>
    <property type="match status" value="1"/>
</dbReference>
<evidence type="ECO:0000256" key="4">
    <source>
        <dbReference type="ARBA" id="ARBA00035682"/>
    </source>
</evidence>
<feature type="compositionally biased region" description="Low complexity" evidence="5">
    <location>
        <begin position="216"/>
        <end position="235"/>
    </location>
</feature>
<evidence type="ECO:0000313" key="7">
    <source>
        <dbReference type="EMBL" id="KAK7541127.1"/>
    </source>
</evidence>
<feature type="compositionally biased region" description="Basic residues" evidence="5">
    <location>
        <begin position="79"/>
        <end position="88"/>
    </location>
</feature>
<name>A0ABR1M2Q6_9PEZI</name>
<gene>
    <name evidence="7" type="ORF">J3D65DRAFT_601212</name>
</gene>
<sequence>MFTTSMSRVARTASSLSTTSSPSCAISSRPASALAAANHLLARRNQQRRNSSTSCPPDNSRGPGASQTQPSKQTEKKAAPRGRSKKMNVPHVPPTNYLKENDVALSSFFSVHRPMSVTTLIPTTASESSFNAIFESRKPSNASKYGQTIYTLGNVVKSLEGASQESEETELRAEILQNSAESDGVVHHLDGQRQFSLNEALAQMRPFNPPPPPAPQTRTQNASKGAAATAEADAASPTTRQKPEKKVWKATITVTETTDATGEKTFSATTSPAVRVPTNNGATIEEPEADEAVHIRQPFLERMEIREHQWLEFLRERAEHAGRPTMHAISVKRQRKLKMKKHKYKKLMKKTRNLRRKLGQA</sequence>
<dbReference type="PANTHER" id="PTHR32035:SF3">
    <property type="entry name" value="SMALL RIBOSOMAL SUBUNIT PROTEIN MS38"/>
    <property type="match status" value="1"/>
</dbReference>
<dbReference type="GeneID" id="92030927"/>
<dbReference type="Proteomes" id="UP001360953">
    <property type="component" value="Unassembled WGS sequence"/>
</dbReference>
<feature type="region of interest" description="Disordered" evidence="5">
    <location>
        <begin position="43"/>
        <end position="95"/>
    </location>
</feature>
<dbReference type="InterPro" id="IPR013177">
    <property type="entry name" value="Ribosomal_mS38_C"/>
</dbReference>
<accession>A0ABR1M2Q6</accession>
<protein>
    <recommendedName>
        <fullName evidence="4">Small ribosomal subunit protein mS38</fullName>
    </recommendedName>
</protein>
<comment type="subcellular location">
    <subcellularLocation>
        <location evidence="1">Mitochondrion</location>
    </subcellularLocation>
</comment>
<comment type="similarity">
    <text evidence="3">Belongs to the mitochondrion-specific ribosomal protein mS38 family.</text>
</comment>
<evidence type="ECO:0000256" key="3">
    <source>
        <dbReference type="ARBA" id="ARBA00035647"/>
    </source>
</evidence>